<sequence>MKQKYDTYLFSAKEYMMLTLEVLGISLLFNYLFFRSMWGLLLIFPVGWLCFSKEKKRKLEKLRQTLHYHFKEAVSAIHTSVLSGHSLENSVKEAYLELEKTYGKSDVMVQELHMMCNQISLKIPVEELFADLGSRSKIDDIITFAHVIRIAKRTGGNLNQILQATWNTLSEKIETRQEIDAQLAAKKFEQNIMSLMPACIILYLQLTMPSFLLEMYTTSVGRIVMTFSLILYAAAYLLGSKIVDIEV</sequence>
<keyword evidence="1" id="KW-1133">Transmembrane helix</keyword>
<accession>A0A7M2RGN7</accession>
<feature type="transmembrane region" description="Helical" evidence="1">
    <location>
        <begin position="192"/>
        <end position="213"/>
    </location>
</feature>
<organism evidence="2 3">
    <name type="scientific">Blautia liquoris</name>
    <dbReference type="NCBI Taxonomy" id="2779518"/>
    <lineage>
        <taxon>Bacteria</taxon>
        <taxon>Bacillati</taxon>
        <taxon>Bacillota</taxon>
        <taxon>Clostridia</taxon>
        <taxon>Lachnospirales</taxon>
        <taxon>Lachnospiraceae</taxon>
        <taxon>Blautia</taxon>
    </lineage>
</organism>
<reference evidence="2 3" key="1">
    <citation type="submission" date="2020-10" db="EMBL/GenBank/DDBJ databases">
        <title>Blautia liquoris sp.nov., isolated from the mud in a fermentation cellar used for the production of Chinese strong-flavoured liquor.</title>
        <authorList>
            <person name="Lu L."/>
        </authorList>
    </citation>
    <scope>NUCLEOTIDE SEQUENCE [LARGE SCALE GENOMIC DNA]</scope>
    <source>
        <strain evidence="2 3">LZLJ-3</strain>
    </source>
</reference>
<keyword evidence="3" id="KW-1185">Reference proteome</keyword>
<dbReference type="RefSeq" id="WP_193735813.1">
    <property type="nucleotide sequence ID" value="NZ_CP063304.1"/>
</dbReference>
<dbReference type="AlphaFoldDB" id="A0A7M2RGN7"/>
<keyword evidence="1" id="KW-0812">Transmembrane</keyword>
<feature type="transmembrane region" description="Helical" evidence="1">
    <location>
        <begin position="219"/>
        <end position="239"/>
    </location>
</feature>
<dbReference type="Proteomes" id="UP000593601">
    <property type="component" value="Chromosome"/>
</dbReference>
<dbReference type="PANTHER" id="PTHR35007:SF1">
    <property type="entry name" value="PILUS ASSEMBLY PROTEIN"/>
    <property type="match status" value="1"/>
</dbReference>
<protein>
    <submittedName>
        <fullName evidence="2">Pilus assembly protein TadB</fullName>
    </submittedName>
</protein>
<name>A0A7M2RGN7_9FIRM</name>
<evidence type="ECO:0000256" key="1">
    <source>
        <dbReference type="SAM" id="Phobius"/>
    </source>
</evidence>
<dbReference type="KEGG" id="bliq:INP51_00465"/>
<evidence type="ECO:0000313" key="2">
    <source>
        <dbReference type="EMBL" id="QOV19493.1"/>
    </source>
</evidence>
<evidence type="ECO:0000313" key="3">
    <source>
        <dbReference type="Proteomes" id="UP000593601"/>
    </source>
</evidence>
<proteinExistence type="predicted"/>
<gene>
    <name evidence="2" type="ORF">INP51_00465</name>
</gene>
<keyword evidence="1" id="KW-0472">Membrane</keyword>
<dbReference type="EMBL" id="CP063304">
    <property type="protein sequence ID" value="QOV19493.1"/>
    <property type="molecule type" value="Genomic_DNA"/>
</dbReference>
<dbReference type="PANTHER" id="PTHR35007">
    <property type="entry name" value="INTEGRAL MEMBRANE PROTEIN-RELATED"/>
    <property type="match status" value="1"/>
</dbReference>